<dbReference type="RefSeq" id="WP_231449168.1">
    <property type="nucleotide sequence ID" value="NZ_JAJOMB010000028.1"/>
</dbReference>
<evidence type="ECO:0000313" key="2">
    <source>
        <dbReference type="EMBL" id="MCD5316316.1"/>
    </source>
</evidence>
<proteinExistence type="predicted"/>
<sequence length="68" mass="7672">MEINPPRPRGRHLARRSRTAEVEASTVSWQQSEVVKAHTGSIPVVQEEASRLDKLRAIRDRMAEPDPA</sequence>
<feature type="region of interest" description="Disordered" evidence="1">
    <location>
        <begin position="1"/>
        <end position="24"/>
    </location>
</feature>
<comment type="caution">
    <text evidence="2">The sequence shown here is derived from an EMBL/GenBank/DDBJ whole genome shotgun (WGS) entry which is preliminary data.</text>
</comment>
<reference evidence="2" key="1">
    <citation type="submission" date="2021-11" db="EMBL/GenBank/DDBJ databases">
        <title>Streptomyces corallinus and Kineosporia corallina sp. nov., two new coral-derived marine actinobacteria.</title>
        <authorList>
            <person name="Buangrab K."/>
            <person name="Sutthacheep M."/>
            <person name="Yeemin T."/>
            <person name="Harunari E."/>
            <person name="Igarashi Y."/>
            <person name="Sripreechasak P."/>
            <person name="Kanchanasin P."/>
            <person name="Tanasupawat S."/>
            <person name="Phongsopitanun W."/>
        </authorList>
    </citation>
    <scope>NUCLEOTIDE SEQUENCE</scope>
    <source>
        <strain evidence="2">JCM 31032</strain>
    </source>
</reference>
<gene>
    <name evidence="2" type="ORF">LR394_36005</name>
</gene>
<dbReference type="Proteomes" id="UP001138997">
    <property type="component" value="Unassembled WGS sequence"/>
</dbReference>
<protein>
    <submittedName>
        <fullName evidence="2">Uncharacterized protein</fullName>
    </submittedName>
</protein>
<evidence type="ECO:0000313" key="3">
    <source>
        <dbReference type="Proteomes" id="UP001138997"/>
    </source>
</evidence>
<dbReference type="EMBL" id="JAJOMB010000028">
    <property type="protein sequence ID" value="MCD5316316.1"/>
    <property type="molecule type" value="Genomic_DNA"/>
</dbReference>
<feature type="compositionally biased region" description="Basic residues" evidence="1">
    <location>
        <begin position="8"/>
        <end position="17"/>
    </location>
</feature>
<organism evidence="2 3">
    <name type="scientific">Kineosporia babensis</name>
    <dbReference type="NCBI Taxonomy" id="499548"/>
    <lineage>
        <taxon>Bacteria</taxon>
        <taxon>Bacillati</taxon>
        <taxon>Actinomycetota</taxon>
        <taxon>Actinomycetes</taxon>
        <taxon>Kineosporiales</taxon>
        <taxon>Kineosporiaceae</taxon>
        <taxon>Kineosporia</taxon>
    </lineage>
</organism>
<dbReference type="AlphaFoldDB" id="A0A9X1SXT8"/>
<evidence type="ECO:0000256" key="1">
    <source>
        <dbReference type="SAM" id="MobiDB-lite"/>
    </source>
</evidence>
<keyword evidence="3" id="KW-1185">Reference proteome</keyword>
<accession>A0A9X1SXT8</accession>
<name>A0A9X1SXT8_9ACTN</name>